<organism evidence="2 3">
    <name type="scientific">Litorilituus lipolyticus</name>
    <dbReference type="NCBI Taxonomy" id="2491017"/>
    <lineage>
        <taxon>Bacteria</taxon>
        <taxon>Pseudomonadati</taxon>
        <taxon>Pseudomonadota</taxon>
        <taxon>Gammaproteobacteria</taxon>
        <taxon>Alteromonadales</taxon>
        <taxon>Colwelliaceae</taxon>
        <taxon>Litorilituus</taxon>
    </lineage>
</organism>
<keyword evidence="3" id="KW-1185">Reference proteome</keyword>
<name>A0A502KX99_9GAMM</name>
<reference evidence="2 3" key="1">
    <citation type="submission" date="2019-01" db="EMBL/GenBank/DDBJ databases">
        <title>Litorilituus lipolytica sp. nov., isolated from intertidal sand of the Yellow Sea in China.</title>
        <authorList>
            <person name="Liu A."/>
        </authorList>
    </citation>
    <scope>NUCLEOTIDE SEQUENCE [LARGE SCALE GENOMIC DNA]</scope>
    <source>
        <strain evidence="2 3">RZ04</strain>
    </source>
</reference>
<dbReference type="AlphaFoldDB" id="A0A502KX99"/>
<dbReference type="Proteomes" id="UP000315303">
    <property type="component" value="Unassembled WGS sequence"/>
</dbReference>
<keyword evidence="1" id="KW-0812">Transmembrane</keyword>
<keyword evidence="1" id="KW-1133">Transmembrane helix</keyword>
<accession>A0A502KX99</accession>
<dbReference type="InterPro" id="IPR014175">
    <property type="entry name" value="CHP02808"/>
</dbReference>
<comment type="caution">
    <text evidence="2">The sequence shown here is derived from an EMBL/GenBank/DDBJ whole genome shotgun (WGS) entry which is preliminary data.</text>
</comment>
<dbReference type="OrthoDB" id="6198493at2"/>
<proteinExistence type="predicted"/>
<sequence>MSSLESLIWTVLGYSSMPVIFLTGFIGTAVVAIALLKMTGAEAKEE</sequence>
<dbReference type="NCBIfam" id="TIGR02808">
    <property type="entry name" value="short_TIGR02808"/>
    <property type="match status" value="1"/>
</dbReference>
<gene>
    <name evidence="2" type="ORF">EPA86_10780</name>
</gene>
<protein>
    <submittedName>
        <fullName evidence="2">TIGR02808 family protein</fullName>
    </submittedName>
</protein>
<feature type="transmembrane region" description="Helical" evidence="1">
    <location>
        <begin position="12"/>
        <end position="36"/>
    </location>
</feature>
<dbReference type="RefSeq" id="WP_140603451.1">
    <property type="nucleotide sequence ID" value="NZ_SAWY01000021.1"/>
</dbReference>
<dbReference type="EMBL" id="SAWY01000021">
    <property type="protein sequence ID" value="TPH14581.1"/>
    <property type="molecule type" value="Genomic_DNA"/>
</dbReference>
<evidence type="ECO:0000256" key="1">
    <source>
        <dbReference type="SAM" id="Phobius"/>
    </source>
</evidence>
<dbReference type="Pfam" id="PF09574">
    <property type="entry name" value="DUF2374"/>
    <property type="match status" value="1"/>
</dbReference>
<keyword evidence="1" id="KW-0472">Membrane</keyword>
<evidence type="ECO:0000313" key="3">
    <source>
        <dbReference type="Proteomes" id="UP000315303"/>
    </source>
</evidence>
<evidence type="ECO:0000313" key="2">
    <source>
        <dbReference type="EMBL" id="TPH14581.1"/>
    </source>
</evidence>